<evidence type="ECO:0000256" key="1">
    <source>
        <dbReference type="ARBA" id="ARBA00022801"/>
    </source>
</evidence>
<dbReference type="AlphaFoldDB" id="A0A4Y9ZKW6"/>
<proteinExistence type="predicted"/>
<feature type="non-terminal residue" evidence="2">
    <location>
        <position position="275"/>
    </location>
</feature>
<evidence type="ECO:0000313" key="3">
    <source>
        <dbReference type="Proteomes" id="UP000298061"/>
    </source>
</evidence>
<dbReference type="PANTHER" id="PTHR41814:SF1">
    <property type="entry name" value="CELLULASE"/>
    <property type="match status" value="1"/>
</dbReference>
<evidence type="ECO:0000313" key="2">
    <source>
        <dbReference type="EMBL" id="TFY74471.1"/>
    </source>
</evidence>
<dbReference type="PANTHER" id="PTHR41814">
    <property type="entry name" value="EXPRESSED PROTEIN"/>
    <property type="match status" value="1"/>
</dbReference>
<accession>A0A4Y9ZKW6</accession>
<dbReference type="GO" id="GO:0005975">
    <property type="term" value="P:carbohydrate metabolic process"/>
    <property type="evidence" value="ECO:0007669"/>
    <property type="project" value="InterPro"/>
</dbReference>
<organism evidence="2 3">
    <name type="scientific">Hericium alpestre</name>
    <dbReference type="NCBI Taxonomy" id="135208"/>
    <lineage>
        <taxon>Eukaryota</taxon>
        <taxon>Fungi</taxon>
        <taxon>Dikarya</taxon>
        <taxon>Basidiomycota</taxon>
        <taxon>Agaricomycotina</taxon>
        <taxon>Agaricomycetes</taxon>
        <taxon>Russulales</taxon>
        <taxon>Hericiaceae</taxon>
        <taxon>Hericium</taxon>
    </lineage>
</organism>
<dbReference type="InterPro" id="IPR012341">
    <property type="entry name" value="6hp_glycosidase-like_sf"/>
</dbReference>
<protein>
    <recommendedName>
        <fullName evidence="4">Six-hairpin glycosidase-like protein</fullName>
    </recommendedName>
</protein>
<comment type="caution">
    <text evidence="2">The sequence shown here is derived from an EMBL/GenBank/DDBJ whole genome shotgun (WGS) entry which is preliminary data.</text>
</comment>
<gene>
    <name evidence="2" type="ORF">EWM64_g9543</name>
</gene>
<dbReference type="InterPro" id="IPR010905">
    <property type="entry name" value="Glyco_hydro_88"/>
</dbReference>
<dbReference type="OrthoDB" id="4138492at2759"/>
<dbReference type="InterPro" id="IPR008928">
    <property type="entry name" value="6-hairpin_glycosidase_sf"/>
</dbReference>
<dbReference type="Proteomes" id="UP000298061">
    <property type="component" value="Unassembled WGS sequence"/>
</dbReference>
<dbReference type="SUPFAM" id="SSF48208">
    <property type="entry name" value="Six-hairpin glycosidases"/>
    <property type="match status" value="1"/>
</dbReference>
<sequence length="275" mass="30010">MLASGFTDRQISLVSSNAQNISNASWEVGTFAEALTELYWPSMAVFSGHAIPFPRKLTGLDNATNVVAIANTVVSNKPPWSLPLVADDGAVGDPASIGNAVLFANWTNVDRWNATFADAARGQLQYLMEEAPRTAEGAISHRVDQVQLWADFVYMAPPFIAYYGALQGGQDGQELLQAAYDQCRLYRDVLFDADASLWRHVAYGNFEDPSHWATGNGWAAAGMMRVLSTIAMSDAAGSMKPQQQNLTMWVHEILNGTWAHQQDNGILLNTLDDPA</sequence>
<dbReference type="GO" id="GO:0016787">
    <property type="term" value="F:hydrolase activity"/>
    <property type="evidence" value="ECO:0007669"/>
    <property type="project" value="UniProtKB-KW"/>
</dbReference>
<reference evidence="2 3" key="1">
    <citation type="submission" date="2019-02" db="EMBL/GenBank/DDBJ databases">
        <title>Genome sequencing of the rare red list fungi Hericium alpestre (H. flagellum).</title>
        <authorList>
            <person name="Buettner E."/>
            <person name="Kellner H."/>
        </authorList>
    </citation>
    <scope>NUCLEOTIDE SEQUENCE [LARGE SCALE GENOMIC DNA]</scope>
    <source>
        <strain evidence="2 3">DSM 108284</strain>
    </source>
</reference>
<keyword evidence="1" id="KW-0378">Hydrolase</keyword>
<dbReference type="STRING" id="135208.A0A4Y9ZKW6"/>
<keyword evidence="3" id="KW-1185">Reference proteome</keyword>
<dbReference type="EMBL" id="SFCI01002062">
    <property type="protein sequence ID" value="TFY74471.1"/>
    <property type="molecule type" value="Genomic_DNA"/>
</dbReference>
<dbReference type="Pfam" id="PF07470">
    <property type="entry name" value="Glyco_hydro_88"/>
    <property type="match status" value="1"/>
</dbReference>
<evidence type="ECO:0008006" key="4">
    <source>
        <dbReference type="Google" id="ProtNLM"/>
    </source>
</evidence>
<name>A0A4Y9ZKW6_9AGAM</name>
<dbReference type="Gene3D" id="1.50.10.10">
    <property type="match status" value="1"/>
</dbReference>